<evidence type="ECO:0000256" key="2">
    <source>
        <dbReference type="ARBA" id="ARBA00022679"/>
    </source>
</evidence>
<dbReference type="InterPro" id="IPR000608">
    <property type="entry name" value="UBC"/>
</dbReference>
<feature type="domain" description="UBC core" evidence="6">
    <location>
        <begin position="6"/>
        <end position="171"/>
    </location>
</feature>
<dbReference type="EC" id="2.3.2.23" evidence="1"/>
<name>A0A7S3RXZ5_9SPIT</name>
<evidence type="ECO:0000259" key="6">
    <source>
        <dbReference type="PROSITE" id="PS50127"/>
    </source>
</evidence>
<evidence type="ECO:0000256" key="4">
    <source>
        <dbReference type="ARBA" id="ARBA00022786"/>
    </source>
</evidence>
<dbReference type="InterPro" id="IPR050113">
    <property type="entry name" value="Ub_conjugating_enzyme"/>
</dbReference>
<keyword evidence="5" id="KW-0067">ATP-binding</keyword>
<organism evidence="7">
    <name type="scientific">Strombidinopsis acuminata</name>
    <dbReference type="NCBI Taxonomy" id="141414"/>
    <lineage>
        <taxon>Eukaryota</taxon>
        <taxon>Sar</taxon>
        <taxon>Alveolata</taxon>
        <taxon>Ciliophora</taxon>
        <taxon>Intramacronucleata</taxon>
        <taxon>Spirotrichea</taxon>
        <taxon>Choreotrichia</taxon>
        <taxon>Choreotrichida</taxon>
        <taxon>Strombidinopsidae</taxon>
        <taxon>Strombidinopsis</taxon>
    </lineage>
</organism>
<dbReference type="PROSITE" id="PS50127">
    <property type="entry name" value="UBC_2"/>
    <property type="match status" value="1"/>
</dbReference>
<evidence type="ECO:0000256" key="3">
    <source>
        <dbReference type="ARBA" id="ARBA00022741"/>
    </source>
</evidence>
<dbReference type="GO" id="GO:0005524">
    <property type="term" value="F:ATP binding"/>
    <property type="evidence" value="ECO:0007669"/>
    <property type="project" value="UniProtKB-KW"/>
</dbReference>
<keyword evidence="3" id="KW-0547">Nucleotide-binding</keyword>
<keyword evidence="4" id="KW-0833">Ubl conjugation pathway</keyword>
<accession>A0A7S3RXZ5</accession>
<dbReference type="Gene3D" id="3.10.110.10">
    <property type="entry name" value="Ubiquitin Conjugating Enzyme"/>
    <property type="match status" value="1"/>
</dbReference>
<protein>
    <recommendedName>
        <fullName evidence="1">E2 ubiquitin-conjugating enzyme</fullName>
        <ecNumber evidence="1">2.3.2.23</ecNumber>
    </recommendedName>
</protein>
<dbReference type="FunFam" id="3.10.110.10:FF:000025">
    <property type="entry name" value="ubiquitin-conjugating enzyme E2 7"/>
    <property type="match status" value="1"/>
</dbReference>
<evidence type="ECO:0000256" key="5">
    <source>
        <dbReference type="ARBA" id="ARBA00022840"/>
    </source>
</evidence>
<dbReference type="EMBL" id="HBIQ01024506">
    <property type="protein sequence ID" value="CAE0537357.1"/>
    <property type="molecule type" value="Transcribed_RNA"/>
</dbReference>
<dbReference type="PANTHER" id="PTHR24067">
    <property type="entry name" value="UBIQUITIN-CONJUGATING ENZYME E2"/>
    <property type="match status" value="1"/>
</dbReference>
<dbReference type="GO" id="GO:0061631">
    <property type="term" value="F:ubiquitin conjugating enzyme activity"/>
    <property type="evidence" value="ECO:0007669"/>
    <property type="project" value="UniProtKB-EC"/>
</dbReference>
<reference evidence="7" key="1">
    <citation type="submission" date="2021-01" db="EMBL/GenBank/DDBJ databases">
        <authorList>
            <person name="Corre E."/>
            <person name="Pelletier E."/>
            <person name="Niang G."/>
            <person name="Scheremetjew M."/>
            <person name="Finn R."/>
            <person name="Kale V."/>
            <person name="Holt S."/>
            <person name="Cochrane G."/>
            <person name="Meng A."/>
            <person name="Brown T."/>
            <person name="Cohen L."/>
        </authorList>
    </citation>
    <scope>NUCLEOTIDE SEQUENCE</scope>
    <source>
        <strain evidence="7">SPMC142</strain>
    </source>
</reference>
<gene>
    <name evidence="7" type="ORF">SACU0126_LOCUS8040</name>
</gene>
<proteinExistence type="predicted"/>
<evidence type="ECO:0000256" key="1">
    <source>
        <dbReference type="ARBA" id="ARBA00012486"/>
    </source>
</evidence>
<sequence>MASSSQGHMMLMKELKNLNKNPVEGFSAGLVDDANPFEWEICIIGPPDSPYEGGFFNATMKFPPTYPNHPPTLRINSEFWHPNVYNDGPRKGEVCISILHEPGEDRYGYEQASERWLPIHSVESILISVISMLSAPNTDSPANIDAAKQLREDAEGYRKRCARIVRMSIEG</sequence>
<dbReference type="AlphaFoldDB" id="A0A7S3RXZ5"/>
<dbReference type="Pfam" id="PF00179">
    <property type="entry name" value="UQ_con"/>
    <property type="match status" value="1"/>
</dbReference>
<dbReference type="SMART" id="SM00212">
    <property type="entry name" value="UBCc"/>
    <property type="match status" value="1"/>
</dbReference>
<evidence type="ECO:0000313" key="7">
    <source>
        <dbReference type="EMBL" id="CAE0537357.1"/>
    </source>
</evidence>
<keyword evidence="2" id="KW-0808">Transferase</keyword>
<dbReference type="InterPro" id="IPR016135">
    <property type="entry name" value="UBQ-conjugating_enzyme/RWD"/>
</dbReference>
<dbReference type="CDD" id="cd23795">
    <property type="entry name" value="UBCc_UBE2G1"/>
    <property type="match status" value="1"/>
</dbReference>
<dbReference type="SUPFAM" id="SSF54495">
    <property type="entry name" value="UBC-like"/>
    <property type="match status" value="1"/>
</dbReference>